<keyword evidence="2" id="KW-1185">Reference proteome</keyword>
<reference evidence="1 2" key="1">
    <citation type="submission" date="2020-07" db="EMBL/GenBank/DDBJ databases">
        <title>Novel species isolated from subtropical streams in China.</title>
        <authorList>
            <person name="Lu H."/>
        </authorList>
    </citation>
    <scope>NUCLEOTIDE SEQUENCE [LARGE SCALE GENOMIC DNA]</scope>
    <source>
        <strain evidence="1 2">LX47W</strain>
    </source>
</reference>
<dbReference type="Proteomes" id="UP000573499">
    <property type="component" value="Unassembled WGS sequence"/>
</dbReference>
<proteinExistence type="predicted"/>
<protein>
    <submittedName>
        <fullName evidence="1">DUF1853 family protein</fullName>
    </submittedName>
</protein>
<dbReference type="AlphaFoldDB" id="A0A7W2IK16"/>
<dbReference type="EMBL" id="JACEZU010000003">
    <property type="protein sequence ID" value="MBA5686927.1"/>
    <property type="molecule type" value="Genomic_DNA"/>
</dbReference>
<sequence>MARCPWSPLTIRPTCCGGRKTRPRHGPTCAWPGACVTTPPDAGDDNFQARFERRWGHLTRSHVRALAWLLDAPDLLDPASPHWRGRIAMLGAVTPAVADWLAALEADPAPLDAALGQRFYSRLGLYAEKLMAFYFQQHGMLAAHGLQVRANRNDTVGEFDFLLRDGGRLLHWELATKFYLFDSAPPWDADDGSFNCLIGPNLADTLGAKMRKILDKQLVLASHPAAQALLPQPVDRAQALVKGWLFYPGGVRRALEGISQPHCHGFWFTLAESAALEGERFILMPRLEWLAPMKAPLATAPVLDRAELQQVLARHMATVATPQMVAVVVPQDGWWVERARGFVVPDDWRAQAVARRLAGTLPS</sequence>
<comment type="caution">
    <text evidence="1">The sequence shown here is derived from an EMBL/GenBank/DDBJ whole genome shotgun (WGS) entry which is preliminary data.</text>
</comment>
<gene>
    <name evidence="1" type="ORF">H3H39_07640</name>
</gene>
<name>A0A7W2IK16_9BURK</name>
<evidence type="ECO:0000313" key="1">
    <source>
        <dbReference type="EMBL" id="MBA5686927.1"/>
    </source>
</evidence>
<dbReference type="InterPro" id="IPR015003">
    <property type="entry name" value="DUF1853"/>
</dbReference>
<organism evidence="1 2">
    <name type="scientific">Rugamonas apoptosis</name>
    <dbReference type="NCBI Taxonomy" id="2758570"/>
    <lineage>
        <taxon>Bacteria</taxon>
        <taxon>Pseudomonadati</taxon>
        <taxon>Pseudomonadota</taxon>
        <taxon>Betaproteobacteria</taxon>
        <taxon>Burkholderiales</taxon>
        <taxon>Oxalobacteraceae</taxon>
        <taxon>Telluria group</taxon>
        <taxon>Rugamonas</taxon>
    </lineage>
</organism>
<evidence type="ECO:0000313" key="2">
    <source>
        <dbReference type="Proteomes" id="UP000573499"/>
    </source>
</evidence>
<dbReference type="Pfam" id="PF08907">
    <property type="entry name" value="DUF1853"/>
    <property type="match status" value="1"/>
</dbReference>
<accession>A0A7W2IK16</accession>